<dbReference type="InterPro" id="IPR036400">
    <property type="entry name" value="Cyt_B5-like_heme/steroid_sf"/>
</dbReference>
<evidence type="ECO:0000256" key="1">
    <source>
        <dbReference type="SAM" id="MobiDB-lite"/>
    </source>
</evidence>
<dbReference type="SUPFAM" id="SSF56436">
    <property type="entry name" value="C-type lectin-like"/>
    <property type="match status" value="1"/>
</dbReference>
<gene>
    <name evidence="3" type="ORF">CHYS00102_LOCUS17412</name>
</gene>
<accession>A0A7S1BMS1</accession>
<sequence>MTESHWVRLRFYLSNDQGIYDVDLDDISITYKRGYVDQLVVAKNATACWGQESNVHITSSLLHSFQSHSDRDGYRGAINATMPTGDGNMVITLDKVLEEPVNTIREDPDGAAEIALLSRNVVIMGADDENNENYGGYLQVLHTPVVQTIQGMAFENMGRRKEADRFALQLLYCGSIVGTLLSDNVIVESNQRGIVLEGTSNVTVAKNVLYRTLGYGVYSGYFATDNTYRSNLVSETMYIHDHSPDRYARAFQFFQQPNHVIRNIAVATYYDGFMMNQEQYLYREDGSRVEHTESGNPRTFGLGDFVGNVAKSSGHTGFAFQHFHQYEMLTIYNTRSIRNNHNGIYAYSSRHLDFDGGIMVENRRGVWPRWTDNIALTNFRIVGLTDLTRYNTAPDYYYSRCRDGWPYYGNPVGYDSMTQIHWWNGHQGMTRNRGAVLTNVKFSNFDLGDECKDSRDISFSMTDKRNKSVWNYATTFQKVLFSNHGEVLSNAVEVAQDGFVPQIVIVDLNGSSDPAGLSNTDSAFVSNTVAMRKFAYGKCTDYEGLAYCEDMCPRTVVFEVDQFITQNSLMVVTREDDDQKNVISSFYEHDENEYQKGYINQFRTYSVSLPRGNYKVEFLNMVTQEMQWPIGIFQKWEAIPGCNGYANATKVEVPEPALKDGECDELFRNGDAEQGVNHWIWTGGTLKVLEGQGIDGSNAMGLVNFRHALGQFLDVRCFHHKNYHHTAFEISIYFKLEEDGTTVNCDPFNGSTNTQNQCPFVRLRMTSYQNPVLKEEMKHDYRWSQAQAVMEQNMVENDFHLIHGTFRIDEIIHMSQQMLLYVEGPNHEQDILMDNASVRPIDTLGVCEGNIIRNGDFSTSDTRFWRRSDRPTALDVLDLEVQGLTEKVLKVHNRPNHNTIWSDIFAHCLNEGDRYVIRFYSRYERITTGESERCDFYATSGELECPHFNMHARSDANQEWRRITNVAMVHDSMYTGWDMAVGVVTMNESYANNNHLRLYGNHAPEVMNVYLKDFSMERIPFDCNELVLNSDFEDGTTSFWLPGTRSITNFEPVSPGADGSKFSFMLHRPNRYWASHQYLDSRCFVSGQKYLITAQFRLLNAEDDSGFTCIPGDKSHGDEHCPTVRVRGYGCTSADQDLFFWNEIPFATWDPDGFNAFQADLDITDEMSTCSHVYVEVGQYVREYLKLIVDDLKISARTTMAPTKAPTYTPTGEETVVPTVVPTEATEAPTTSAIAPPPVDDKLEMDAGPTMIEFAPVGTLSMVTKEVYDKFGKIMATVPIARSYDGNVWEPAAGEFAAKLFYDGGIHCYTNGCQLSVPRGGRMSRRRAIGAPHSKGEASERYFLSSFAYSTSGRNELARFLESTTFGTTTEELDALEEVDGGSTIDKISDWVSDQMDLSVVPMTSHREFWRKRTNPRLSEPFQMGSKDHPCTAASKWRSYTFDRDDQQWGDARLTVSGDDPLTLYFYDQVRTVVPKSDFRVLNQGYSDYDFSTTFEYRPCGGYQEVVGGYIGFISENGVCLYVQNPPINFPSEYVNPASYVVNLNTTDNILHPIDMDGPFLNGYVTTKALDDPVCDTIPLEIEGKVFGILPDGSWLQYEPRLQLAENTIAKPLRDGGEATTIKTDKKTTCANAPRTFLNEDQCVLSKSACRFSSSSSDFTLTLMDKTIQELYNLTGRYINGINGLPVADKINALLHPCASPGMRSRWERHDVSKCDETSMGIGTNFTLTSLLRDSGDSNAFIRDIYSPEMGMECNVTDFDFPEIELIVDNDCWRRVHPDYLSIYDMTYWSTIHPGGEYNIKKWAETGQTFLFYPSVHPHEPHPIYRWEQRKHKFPLLGRYGDTIKLIDLSPVGLLTDEVVQYYTEQSGRDSSGVLVCGSPGEAENDKSLGHVFDAEGSQTGEYDRSLTRKFVWLMVVLKANDQLRQRVAWALCQVLVVVKDAIGNENDRTEWFLHYYDIFVRHAFGNYRDILKEISYSPLMAENLSFLQSKSSAYVWEVFRIKAYADENFAREIMQLFTMGIIKLHMDGTPKLDYRGEKILAYTNDDIMSFSRAWTGFDLQATRGNIESENRLDPMRIEAAWRDIFPKTSIDGGYIGDTYPLCGDFPRDHFLKEGATYRFLGNSPLPQLMSDPSQFSTENVVRVVLDDNSKLRDALCRPNKNGKCRHQNSVHLKQMVKCTGIECDLEHLRVVQVAPGAYYEFVHPPCIQQMFYNNAVKLSPRNGKSPSVCTNSDLAVATAACCVQGSNRASRSSQYDGERVSLSVAKQRCQDMDMKMCNFNEIVGHHYLSSNYFWTDNACLLRIKINSAGSVALVHHPSAFTSKVLHVNDDSANWFPVEWDGDGLYPTALNGCDGICDVIVEEAACLCGTVVVSSRVFTRTPRSWAEALAKLTVGAPDPNVYSEGEYSASMNEETGIIVYTKGGVFDSETILEFDGDRGRRYRMKNLKETVQVRGLNGKFSGYSFRNVPQFMSTIPSEATVRDAQYETEAVLDNYFYNDNMAPFIVIRMIQRLVISNPSPQYVHRAATAFTNGSYTHNGKTFGMGKYGDMAATIAAVLLDREARTMTLERDPSHGSLREPLLKFVSILRSMEFVSKRPQVAVSGISTDIGQMAHEFGSVFSFFLPEFQPFGRVVNAGLVAPEATLLDMPKIIGLMNGMFSLVKYGLYNNDAGFGYHWYNANSPYGTGILEYNKTMDEKDPAFSHETFEGRSMRGGMDNLWTGYNWGPHTGRIVVDPHDKNNHVLTMEREEEFNGFIYKFRYNSMNWAQHEAAAVAWGGHLASVHSQEESTFLSNTVVNVQWSYWLGGVRIEENINATDRGAKAWKWSDGTPWDYTRWRANEPNSLGETRLHIPGWSDNEWNDINLWSSMYAIYKKPVASTPAALISSSSQFISPVFKQDVNASSPYVVKFRYLSKSNTATGGCIGFRADGGTPYLNIFQLCEDDNNGSNSMVSDGVWITCKFDLPTNIPEFRIGIADRSAGPSGFYFDDIQVVHDAEHGTGPTCENVILDKMPPQGIDGFSDSLVKELSTLLTAGRLDSESITIIKKAYDDAPTHDEGLRAAQRLILTTAEFHSTNVVERTNILRESFSFPKPSDKSYKALVTVMLNGGCDTFNMLVPYSCTIGKDLQAEYIRIRQAVAIPRDGLNPINVKNQVCETFGVHNSLPIVRDMYEDGDLLFFTNAGVLTREVDKQNFGILTKTQLFAHNTMQQESKRIDPNDLISGTGFLGRMADALTQNGRRVGSFSLDRFHVALIGIPGISDSPMIVNRNGIAQVYMPDDVVATVETLHNVTESDSGFFAETWSTSLMDSLGTNKLLANELRNVETTNEFPMSHLGQQFQTVSKLIATRRQRGVDTDLFYVEIGGFDTHSNVETALNNLFGQINLATEAFRNELKSMNVWQNVTTIHVSDFARTLNPNSGAGTDHAWGGNYMMFGGGVQGGKLVGEYPNDLTDDGPLMLSRGRAIPEISWDAIFLALGTWMGVKDSQVDSVCPNCYQFLPSHFMNPADLFGELPPPEPTATPTSSEPTDSPSFSPSHSPSKSFAPSSIPSVGKTEKPTLRPSLMPSLQPSKRPIEPCVDDKKYTSKVKIDGSTVRKTCKKMKLKKKKNRELFCNLVDKVTKEPVHKSCKAGCKACN</sequence>
<dbReference type="InterPro" id="IPR001304">
    <property type="entry name" value="C-type_lectin-like"/>
</dbReference>
<dbReference type="InterPro" id="IPR055401">
    <property type="entry name" value="CEMIP_beta-hel_dom"/>
</dbReference>
<dbReference type="InterPro" id="IPR016187">
    <property type="entry name" value="CTDL_fold"/>
</dbReference>
<reference evidence="3" key="1">
    <citation type="submission" date="2021-01" db="EMBL/GenBank/DDBJ databases">
        <authorList>
            <person name="Corre E."/>
            <person name="Pelletier E."/>
            <person name="Niang G."/>
            <person name="Scheremetjew M."/>
            <person name="Finn R."/>
            <person name="Kale V."/>
            <person name="Holt S."/>
            <person name="Cochrane G."/>
            <person name="Meng A."/>
            <person name="Brown T."/>
            <person name="Cohen L."/>
        </authorList>
    </citation>
    <scope>NUCLEOTIDE SEQUENCE</scope>
    <source>
        <strain evidence="3">308</strain>
    </source>
</reference>
<dbReference type="PANTHER" id="PTHR43737">
    <property type="entry name" value="BLL7424 PROTEIN"/>
    <property type="match status" value="1"/>
</dbReference>
<dbReference type="Pfam" id="PF08811">
    <property type="entry name" value="DUF1800"/>
    <property type="match status" value="2"/>
</dbReference>
<feature type="compositionally biased region" description="Low complexity" evidence="1">
    <location>
        <begin position="3519"/>
        <end position="3549"/>
    </location>
</feature>
<dbReference type="Gene3D" id="2.60.120.260">
    <property type="entry name" value="Galactose-binding domain-like"/>
    <property type="match status" value="3"/>
</dbReference>
<dbReference type="SUPFAM" id="SSF55856">
    <property type="entry name" value="Cytochrome b5-like heme/steroid binding domain"/>
    <property type="match status" value="1"/>
</dbReference>
<dbReference type="InterPro" id="IPR010869">
    <property type="entry name" value="DUF1501"/>
</dbReference>
<dbReference type="SMART" id="SM00034">
    <property type="entry name" value="CLECT"/>
    <property type="match status" value="1"/>
</dbReference>
<feature type="domain" description="C-type lectin" evidence="2">
    <location>
        <begin position="2752"/>
        <end position="2862"/>
    </location>
</feature>
<dbReference type="Pfam" id="PF24606">
    <property type="entry name" value="CEMIP_beta-hel"/>
    <property type="match status" value="1"/>
</dbReference>
<dbReference type="Pfam" id="PF07394">
    <property type="entry name" value="DUF1501"/>
    <property type="match status" value="1"/>
</dbReference>
<evidence type="ECO:0000313" key="3">
    <source>
        <dbReference type="EMBL" id="CAD8890207.1"/>
    </source>
</evidence>
<dbReference type="InterPro" id="IPR016186">
    <property type="entry name" value="C-type_lectin-like/link_sf"/>
</dbReference>
<dbReference type="Gene3D" id="2.160.20.10">
    <property type="entry name" value="Single-stranded right-handed beta-helix, Pectin lyase-like"/>
    <property type="match status" value="1"/>
</dbReference>
<dbReference type="Pfam" id="PF00059">
    <property type="entry name" value="Lectin_C"/>
    <property type="match status" value="1"/>
</dbReference>
<organism evidence="3">
    <name type="scientific">Corethron hystrix</name>
    <dbReference type="NCBI Taxonomy" id="216773"/>
    <lineage>
        <taxon>Eukaryota</taxon>
        <taxon>Sar</taxon>
        <taxon>Stramenopiles</taxon>
        <taxon>Ochrophyta</taxon>
        <taxon>Bacillariophyta</taxon>
        <taxon>Coscinodiscophyceae</taxon>
        <taxon>Corethrophycidae</taxon>
        <taxon>Corethrales</taxon>
        <taxon>Corethraceae</taxon>
        <taxon>Corethron</taxon>
    </lineage>
</organism>
<evidence type="ECO:0000259" key="2">
    <source>
        <dbReference type="PROSITE" id="PS50041"/>
    </source>
</evidence>
<feature type="region of interest" description="Disordered" evidence="1">
    <location>
        <begin position="3508"/>
        <end position="3574"/>
    </location>
</feature>
<dbReference type="PROSITE" id="PS50041">
    <property type="entry name" value="C_TYPE_LECTIN_2"/>
    <property type="match status" value="1"/>
</dbReference>
<dbReference type="EMBL" id="HBFR01024276">
    <property type="protein sequence ID" value="CAD8890207.1"/>
    <property type="molecule type" value="Transcribed_RNA"/>
</dbReference>
<dbReference type="InterPro" id="IPR014917">
    <property type="entry name" value="DUF1800"/>
</dbReference>
<protein>
    <recommendedName>
        <fullName evidence="2">C-type lectin domain-containing protein</fullName>
    </recommendedName>
</protein>
<name>A0A7S1BMS1_9STRA</name>
<dbReference type="PANTHER" id="PTHR43737:SF1">
    <property type="entry name" value="DUF1501 DOMAIN-CONTAINING PROTEIN"/>
    <property type="match status" value="1"/>
</dbReference>
<dbReference type="CDD" id="cd00037">
    <property type="entry name" value="CLECT"/>
    <property type="match status" value="1"/>
</dbReference>
<dbReference type="Gene3D" id="3.10.100.10">
    <property type="entry name" value="Mannose-Binding Protein A, subunit A"/>
    <property type="match status" value="1"/>
</dbReference>
<dbReference type="InterPro" id="IPR012334">
    <property type="entry name" value="Pectin_lyas_fold"/>
</dbReference>
<proteinExistence type="predicted"/>